<reference evidence="3" key="1">
    <citation type="submission" date="2023-01" db="EMBL/GenBank/DDBJ databases">
        <title>Human gut microbiome strain richness.</title>
        <authorList>
            <person name="Chen-Liaw A."/>
        </authorList>
    </citation>
    <scope>NUCLEOTIDE SEQUENCE</scope>
    <source>
        <strain evidence="3">BSD2780120875st1_E5_BSD2780120875b_170604</strain>
    </source>
</reference>
<name>A0AAW5ZYK5_9BIFI</name>
<evidence type="ECO:0008006" key="5">
    <source>
        <dbReference type="Google" id="ProtNLM"/>
    </source>
</evidence>
<proteinExistence type="predicted"/>
<evidence type="ECO:0000313" key="3">
    <source>
        <dbReference type="EMBL" id="MDB1161412.1"/>
    </source>
</evidence>
<feature type="compositionally biased region" description="Pro residues" evidence="1">
    <location>
        <begin position="468"/>
        <end position="482"/>
    </location>
</feature>
<keyword evidence="2" id="KW-0472">Membrane</keyword>
<keyword evidence="2" id="KW-1133">Transmembrane helix</keyword>
<dbReference type="AlphaFoldDB" id="A0AAW5ZYK5"/>
<dbReference type="RefSeq" id="WP_195223842.1">
    <property type="nucleotide sequence ID" value="NZ_JADMXZ010000004.1"/>
</dbReference>
<gene>
    <name evidence="3" type="ORF">PL707_03805</name>
</gene>
<evidence type="ECO:0000256" key="2">
    <source>
        <dbReference type="SAM" id="Phobius"/>
    </source>
</evidence>
<sequence length="491" mass="52167">MSGIMDQLSGNNWGGWEQPEPEPHPVEPVPADVPPSEPVGPEPVVESQPVTDVERPADVMDAAVLSDIDPLPDGPEPDDLAEPEPTPQDMAPIAVEQGSVEPEPEPAYDWTPDSYSGGASILAQLAANADASEPQDASTHTEDTSVIQPLPDGPASAVETLSERLEASDDFDDVLSGRRPINDPARHRSMRIPLTVTAVTLAVALVGGVAAWGVPRLMERHAMAECAAAREAAESSVTTLKTNRKNAKGYAKLNVKDQNLIAKLNKQLKQSIPAVADCPATDTDIIGKATQTNLDVQSKADTMSNRLAATTKRITASQDEKTLQDALDALQDAIDKGDRTLKAASVLNDSNDVEILKTKLDHARTIIKGGDAAKASKATSDLSDATGKVGQAIQKKKDADAKAKAEEEAKRKAEEEEKARQEQQAEAERQAATQQTPATPQYVRPQQQYVRPQQQYVAPKTQTQQPAAPAPAPSPTPSPAPADPGNNGVIM</sequence>
<feature type="compositionally biased region" description="Basic and acidic residues" evidence="1">
    <location>
        <begin position="395"/>
        <end position="429"/>
    </location>
</feature>
<accession>A0AAW5ZYK5</accession>
<feature type="compositionally biased region" description="Pro residues" evidence="1">
    <location>
        <begin position="26"/>
        <end position="41"/>
    </location>
</feature>
<evidence type="ECO:0000256" key="1">
    <source>
        <dbReference type="SAM" id="MobiDB-lite"/>
    </source>
</evidence>
<feature type="compositionally biased region" description="Low complexity" evidence="1">
    <location>
        <begin position="430"/>
        <end position="467"/>
    </location>
</feature>
<evidence type="ECO:0000313" key="4">
    <source>
        <dbReference type="Proteomes" id="UP001211105"/>
    </source>
</evidence>
<comment type="caution">
    <text evidence="3">The sequence shown here is derived from an EMBL/GenBank/DDBJ whole genome shotgun (WGS) entry which is preliminary data.</text>
</comment>
<dbReference type="EMBL" id="JAQKGX010000002">
    <property type="protein sequence ID" value="MDB1161412.1"/>
    <property type="molecule type" value="Genomic_DNA"/>
</dbReference>
<keyword evidence="2" id="KW-0812">Transmembrane</keyword>
<feature type="region of interest" description="Disordered" evidence="1">
    <location>
        <begin position="371"/>
        <end position="491"/>
    </location>
</feature>
<organism evidence="3 4">
    <name type="scientific">Bifidobacterium catenulatum</name>
    <dbReference type="NCBI Taxonomy" id="1686"/>
    <lineage>
        <taxon>Bacteria</taxon>
        <taxon>Bacillati</taxon>
        <taxon>Actinomycetota</taxon>
        <taxon>Actinomycetes</taxon>
        <taxon>Bifidobacteriales</taxon>
        <taxon>Bifidobacteriaceae</taxon>
        <taxon>Bifidobacterium</taxon>
    </lineage>
</organism>
<feature type="transmembrane region" description="Helical" evidence="2">
    <location>
        <begin position="192"/>
        <end position="214"/>
    </location>
</feature>
<feature type="region of interest" description="Disordered" evidence="1">
    <location>
        <begin position="1"/>
        <end position="115"/>
    </location>
</feature>
<protein>
    <recommendedName>
        <fullName evidence="5">Molecular chaperone</fullName>
    </recommendedName>
</protein>
<feature type="region of interest" description="Disordered" evidence="1">
    <location>
        <begin position="127"/>
        <end position="155"/>
    </location>
</feature>
<dbReference type="Proteomes" id="UP001211105">
    <property type="component" value="Unassembled WGS sequence"/>
</dbReference>